<dbReference type="KEGG" id="mmes:MMSR116_05915"/>
<protein>
    <submittedName>
        <fullName evidence="1">Uncharacterized protein</fullName>
    </submittedName>
</protein>
<organism evidence="1 2">
    <name type="scientific">Methylobacterium mesophilicum SR1.6/6</name>
    <dbReference type="NCBI Taxonomy" id="908290"/>
    <lineage>
        <taxon>Bacteria</taxon>
        <taxon>Pseudomonadati</taxon>
        <taxon>Pseudomonadota</taxon>
        <taxon>Alphaproteobacteria</taxon>
        <taxon>Hyphomicrobiales</taxon>
        <taxon>Methylobacteriaceae</taxon>
        <taxon>Methylobacterium</taxon>
    </lineage>
</organism>
<dbReference type="RefSeq" id="WP_010683212.1">
    <property type="nucleotide sequence ID" value="NZ_CP043538.1"/>
</dbReference>
<accession>A0A6B9FHM3</accession>
<dbReference type="Proteomes" id="UP000012488">
    <property type="component" value="Chromosome"/>
</dbReference>
<reference evidence="1 2" key="1">
    <citation type="journal article" date="2012" name="Genet. Mol. Biol.">
        <title>Analysis of 16S rRNA and mxaF genes revealing insights into Methylobacterium niche-specific plant association.</title>
        <authorList>
            <person name="Dourado M.N."/>
            <person name="Andreote F.D."/>
            <person name="Dini-Andreote F."/>
            <person name="Conti R."/>
            <person name="Araujo J.M."/>
            <person name="Araujo W.L."/>
        </authorList>
    </citation>
    <scope>NUCLEOTIDE SEQUENCE [LARGE SCALE GENOMIC DNA]</scope>
    <source>
        <strain evidence="1 2">SR1.6/6</strain>
    </source>
</reference>
<dbReference type="AlphaFoldDB" id="A0A6B9FHM3"/>
<dbReference type="OrthoDB" id="7998506at2"/>
<sequence length="270" mass="30437">MASREVIDIEALLIRTYREKQVDRRHVGDERSERAVERLILMGYPSAGGGFGGERVDRSPFSTKRIAIERRLWGDVQLVADPLLRVHDAVLALPDFFLEPLDDMDFAVWDRETAAQHGHAIKEAPHGATFTIRSGEHAPRRVTRLLPAPILIRCARSAERPEPSPVVGYRGRALYDHRKHVCGYETEWETPRHVVVAERAEYAVWHACLDMLAQEFRVTLPELVVQRPAAPITPWLDTPDVLPIPFSRKKATEAAHGAHSKLDSAENACV</sequence>
<dbReference type="EMBL" id="CP043538">
    <property type="protein sequence ID" value="QGY01489.1"/>
    <property type="molecule type" value="Genomic_DNA"/>
</dbReference>
<proteinExistence type="predicted"/>
<name>A0A6B9FHM3_9HYPH</name>
<evidence type="ECO:0000313" key="2">
    <source>
        <dbReference type="Proteomes" id="UP000012488"/>
    </source>
</evidence>
<reference evidence="1 2" key="2">
    <citation type="journal article" date="2013" name="Genome Announc.">
        <title>Draft Genome Sequence of Methylobacterium mesophilicum Strain SR1.6/6, Isolated from Citrus sinensis.</title>
        <authorList>
            <person name="Marinho Almeida D."/>
            <person name="Dini-Andreote F."/>
            <person name="Camargo Neves A.A."/>
            <person name="Juca Ramos R.T."/>
            <person name="Andreote F.D."/>
            <person name="Carneiro A.R."/>
            <person name="Oliveira de Souza Lima A."/>
            <person name="Caracciolo Gomes de Sa P.H."/>
            <person name="Ribeiro Barbosa M.S."/>
            <person name="Araujo W.L."/>
            <person name="Silva A."/>
        </authorList>
    </citation>
    <scope>NUCLEOTIDE SEQUENCE [LARGE SCALE GENOMIC DNA]</scope>
    <source>
        <strain evidence="1 2">SR1.6/6</strain>
    </source>
</reference>
<gene>
    <name evidence="1" type="ORF">MMSR116_05915</name>
</gene>
<evidence type="ECO:0000313" key="1">
    <source>
        <dbReference type="EMBL" id="QGY01489.1"/>
    </source>
</evidence>